<sequence length="203" mass="21808">MMRTQTARSYRRPVPAAVPETADAPRPPVSLPRVAADVPGVPAGVLGVPADTVRVRPARADDGERVRCFLGGLSPRTRAQRFFTEVGDPGTRLVRSLLAVDEHRDALLAVRGELVVGHAMSHRGQGAAIEIAVVVDDEWQAMGIGSRLVRTLMRRAAARGAATVQMDVLGDNRRVLAIVRRMWPDAVMRASSGAVEVTAAIIR</sequence>
<feature type="domain" description="N-acetyltransferase" evidence="2">
    <location>
        <begin position="53"/>
        <end position="203"/>
    </location>
</feature>
<dbReference type="AlphaFoldDB" id="A0A7W9II38"/>
<keyword evidence="4" id="KW-1185">Reference proteome</keyword>
<dbReference type="SUPFAM" id="SSF55729">
    <property type="entry name" value="Acyl-CoA N-acyltransferases (Nat)"/>
    <property type="match status" value="1"/>
</dbReference>
<dbReference type="GO" id="GO:0016747">
    <property type="term" value="F:acyltransferase activity, transferring groups other than amino-acyl groups"/>
    <property type="evidence" value="ECO:0007669"/>
    <property type="project" value="InterPro"/>
</dbReference>
<dbReference type="InterPro" id="IPR000182">
    <property type="entry name" value="GNAT_dom"/>
</dbReference>
<name>A0A7W9II38_9ACTN</name>
<keyword evidence="3" id="KW-0687">Ribonucleoprotein</keyword>
<evidence type="ECO:0000313" key="3">
    <source>
        <dbReference type="EMBL" id="MBB5820523.1"/>
    </source>
</evidence>
<dbReference type="GO" id="GO:0005840">
    <property type="term" value="C:ribosome"/>
    <property type="evidence" value="ECO:0007669"/>
    <property type="project" value="UniProtKB-KW"/>
</dbReference>
<evidence type="ECO:0000313" key="4">
    <source>
        <dbReference type="Proteomes" id="UP000540685"/>
    </source>
</evidence>
<protein>
    <submittedName>
        <fullName evidence="3">Ribosomal protein S18 acetylase RimI-like enzyme</fullName>
    </submittedName>
</protein>
<reference evidence="3 4" key="1">
    <citation type="submission" date="2020-08" db="EMBL/GenBank/DDBJ databases">
        <title>Sequencing the genomes of 1000 actinobacteria strains.</title>
        <authorList>
            <person name="Klenk H.-P."/>
        </authorList>
    </citation>
    <scope>NUCLEOTIDE SEQUENCE [LARGE SCALE GENOMIC DNA]</scope>
    <source>
        <strain evidence="3 4">DSM 46887</strain>
    </source>
</reference>
<feature type="region of interest" description="Disordered" evidence="1">
    <location>
        <begin position="1"/>
        <end position="30"/>
    </location>
</feature>
<dbReference type="Pfam" id="PF00583">
    <property type="entry name" value="Acetyltransf_1"/>
    <property type="match status" value="1"/>
</dbReference>
<evidence type="ECO:0000259" key="2">
    <source>
        <dbReference type="PROSITE" id="PS51186"/>
    </source>
</evidence>
<dbReference type="Proteomes" id="UP000540685">
    <property type="component" value="Unassembled WGS sequence"/>
</dbReference>
<dbReference type="Gene3D" id="3.40.630.30">
    <property type="match status" value="1"/>
</dbReference>
<keyword evidence="3" id="KW-0689">Ribosomal protein</keyword>
<dbReference type="InterPro" id="IPR016181">
    <property type="entry name" value="Acyl_CoA_acyltransferase"/>
</dbReference>
<dbReference type="EMBL" id="JACHMP010000001">
    <property type="protein sequence ID" value="MBB5820523.1"/>
    <property type="molecule type" value="Genomic_DNA"/>
</dbReference>
<evidence type="ECO:0000256" key="1">
    <source>
        <dbReference type="SAM" id="MobiDB-lite"/>
    </source>
</evidence>
<comment type="caution">
    <text evidence="3">The sequence shown here is derived from an EMBL/GenBank/DDBJ whole genome shotgun (WGS) entry which is preliminary data.</text>
</comment>
<dbReference type="PROSITE" id="PS51186">
    <property type="entry name" value="GNAT"/>
    <property type="match status" value="1"/>
</dbReference>
<gene>
    <name evidence="3" type="ORF">F4562_003585</name>
</gene>
<accession>A0A7W9II38</accession>
<organism evidence="3 4">
    <name type="scientific">Streptosporangium becharense</name>
    <dbReference type="NCBI Taxonomy" id="1816182"/>
    <lineage>
        <taxon>Bacteria</taxon>
        <taxon>Bacillati</taxon>
        <taxon>Actinomycetota</taxon>
        <taxon>Actinomycetes</taxon>
        <taxon>Streptosporangiales</taxon>
        <taxon>Streptosporangiaceae</taxon>
        <taxon>Streptosporangium</taxon>
    </lineage>
</organism>
<proteinExistence type="predicted"/>